<feature type="compositionally biased region" description="Low complexity" evidence="1">
    <location>
        <begin position="104"/>
        <end position="120"/>
    </location>
</feature>
<proteinExistence type="predicted"/>
<evidence type="ECO:0000313" key="4">
    <source>
        <dbReference type="EMBL" id="MTV55918.1"/>
    </source>
</evidence>
<reference evidence="4 5" key="3">
    <citation type="submission" date="2019-11" db="EMBL/GenBank/DDBJ databases">
        <title>Type strains purchased from KCTC, JCM and DSMZ.</title>
        <authorList>
            <person name="Lu H."/>
        </authorList>
    </citation>
    <scope>NUCLEOTIDE SEQUENCE [LARGE SCALE GENOMIC DNA]</scope>
    <source>
        <strain evidence="4 5">KCTC 52429</strain>
    </source>
</reference>
<dbReference type="EMBL" id="BMKG01000008">
    <property type="protein sequence ID" value="GGB99521.1"/>
    <property type="molecule type" value="Genomic_DNA"/>
</dbReference>
<feature type="signal peptide" evidence="2">
    <location>
        <begin position="1"/>
        <end position="20"/>
    </location>
</feature>
<accession>A0A6I3T2W3</accession>
<comment type="caution">
    <text evidence="4">The sequence shown here is derived from an EMBL/GenBank/DDBJ whole genome shotgun (WGS) entry which is preliminary data.</text>
</comment>
<evidence type="ECO:0000313" key="6">
    <source>
        <dbReference type="Proteomes" id="UP000622638"/>
    </source>
</evidence>
<dbReference type="EMBL" id="WNKZ01000114">
    <property type="protein sequence ID" value="MTV55918.1"/>
    <property type="molecule type" value="Genomic_DNA"/>
</dbReference>
<dbReference type="Proteomes" id="UP000430634">
    <property type="component" value="Unassembled WGS sequence"/>
</dbReference>
<feature type="compositionally biased region" description="Low complexity" evidence="1">
    <location>
        <begin position="63"/>
        <end position="81"/>
    </location>
</feature>
<reference evidence="3" key="1">
    <citation type="journal article" date="2014" name="Int. J. Syst. Evol. Microbiol.">
        <title>Complete genome of a new Firmicutes species belonging to the dominant human colonic microbiota ('Ruminococcus bicirculans') reveals two chromosomes and a selective capacity to utilize plant glucans.</title>
        <authorList>
            <consortium name="NISC Comparative Sequencing Program"/>
            <person name="Wegmann U."/>
            <person name="Louis P."/>
            <person name="Goesmann A."/>
            <person name="Henrissat B."/>
            <person name="Duncan S.H."/>
            <person name="Flint H.J."/>
        </authorList>
    </citation>
    <scope>NUCLEOTIDE SEQUENCE</scope>
    <source>
        <strain evidence="3">CGMCC 1.15931</strain>
    </source>
</reference>
<evidence type="ECO:0000313" key="5">
    <source>
        <dbReference type="Proteomes" id="UP000430634"/>
    </source>
</evidence>
<feature type="compositionally biased region" description="Low complexity" evidence="1">
    <location>
        <begin position="145"/>
        <end position="167"/>
    </location>
</feature>
<dbReference type="AlphaFoldDB" id="A0A6I3T2W3"/>
<keyword evidence="2" id="KW-0732">Signal</keyword>
<sequence length="167" mass="15757">MKTTAACLLVAALGSGSAMAQSNSNQPLNGQVNTQLDTRINSQVNTGGAPSGAAGINSARSQAMPPAAAPGWTGAAIGTPGVTAPLGTVDNRPAMTGPGTTSITNASGTSLSAGATGSSAPINAGTWGTVGPNNVPPTPGPATPDPLALPGSAPGGNPTAAGAPVRR</sequence>
<protein>
    <submittedName>
        <fullName evidence="4">Uncharacterized protein</fullName>
    </submittedName>
</protein>
<dbReference type="RefSeq" id="WP_155473170.1">
    <property type="nucleotide sequence ID" value="NZ_BMKG01000008.1"/>
</dbReference>
<dbReference type="Proteomes" id="UP000622638">
    <property type="component" value="Unassembled WGS sequence"/>
</dbReference>
<reference evidence="6" key="2">
    <citation type="journal article" date="2019" name="Int. J. Syst. Evol. Microbiol.">
        <title>The Global Catalogue of Microorganisms (GCM) 10K type strain sequencing project: providing services to taxonomists for standard genome sequencing and annotation.</title>
        <authorList>
            <consortium name="The Broad Institute Genomics Platform"/>
            <consortium name="The Broad Institute Genome Sequencing Center for Infectious Disease"/>
            <person name="Wu L."/>
            <person name="Ma J."/>
        </authorList>
    </citation>
    <scope>NUCLEOTIDE SEQUENCE [LARGE SCALE GENOMIC DNA]</scope>
    <source>
        <strain evidence="6">CGMCC 1.15931</strain>
    </source>
</reference>
<feature type="region of interest" description="Disordered" evidence="1">
    <location>
        <begin position="46"/>
        <end position="167"/>
    </location>
</feature>
<keyword evidence="6" id="KW-1185">Reference proteome</keyword>
<evidence type="ECO:0000313" key="3">
    <source>
        <dbReference type="EMBL" id="GGB99521.1"/>
    </source>
</evidence>
<name>A0A6I3T2W3_9BURK</name>
<feature type="compositionally biased region" description="Pro residues" evidence="1">
    <location>
        <begin position="134"/>
        <end position="144"/>
    </location>
</feature>
<reference evidence="3" key="4">
    <citation type="submission" date="2024-05" db="EMBL/GenBank/DDBJ databases">
        <authorList>
            <person name="Sun Q."/>
            <person name="Zhou Y."/>
        </authorList>
    </citation>
    <scope>NUCLEOTIDE SEQUENCE</scope>
    <source>
        <strain evidence="3">CGMCC 1.15931</strain>
    </source>
</reference>
<organism evidence="4 5">
    <name type="scientific">Pseudoduganella buxea</name>
    <dbReference type="NCBI Taxonomy" id="1949069"/>
    <lineage>
        <taxon>Bacteria</taxon>
        <taxon>Pseudomonadati</taxon>
        <taxon>Pseudomonadota</taxon>
        <taxon>Betaproteobacteria</taxon>
        <taxon>Burkholderiales</taxon>
        <taxon>Oxalobacteraceae</taxon>
        <taxon>Telluria group</taxon>
        <taxon>Pseudoduganella</taxon>
    </lineage>
</organism>
<evidence type="ECO:0000256" key="1">
    <source>
        <dbReference type="SAM" id="MobiDB-lite"/>
    </source>
</evidence>
<gene>
    <name evidence="3" type="ORF">GCM10011572_21810</name>
    <name evidence="4" type="ORF">GM672_24635</name>
</gene>
<feature type="chain" id="PRO_5026042053" evidence="2">
    <location>
        <begin position="21"/>
        <end position="167"/>
    </location>
</feature>
<evidence type="ECO:0000256" key="2">
    <source>
        <dbReference type="SAM" id="SignalP"/>
    </source>
</evidence>